<proteinExistence type="predicted"/>
<sequence length="155" mass="17608">MLWATMCQPPFSPVSMLQQQQVVMKGLYDEGTQDFVTLVFIHDPNSTPWLIRLHNLYLKRNPISIPSEWTSHSTRRATARRGRAQPTTQGKKGEGEWANHAARGPKKMSFIRDISGSYNLAIVAINSLTALTITMWLIEIIIVACRDRKKNKTNT</sequence>
<dbReference type="EMBL" id="OE180573">
    <property type="protein sequence ID" value="CAD7571560.1"/>
    <property type="molecule type" value="Genomic_DNA"/>
</dbReference>
<feature type="transmembrane region" description="Helical" evidence="2">
    <location>
        <begin position="118"/>
        <end position="145"/>
    </location>
</feature>
<protein>
    <submittedName>
        <fullName evidence="3">(California timema) hypothetical protein</fullName>
    </submittedName>
</protein>
<name>A0A7R9J2Q3_TIMCA</name>
<keyword evidence="2" id="KW-0812">Transmembrane</keyword>
<dbReference type="AlphaFoldDB" id="A0A7R9J2Q3"/>
<feature type="compositionally biased region" description="Basic residues" evidence="1">
    <location>
        <begin position="73"/>
        <end position="83"/>
    </location>
</feature>
<gene>
    <name evidence="3" type="ORF">TCMB3V08_LOCUS4230</name>
</gene>
<organism evidence="3">
    <name type="scientific">Timema californicum</name>
    <name type="common">California timema</name>
    <name type="synonym">Walking stick</name>
    <dbReference type="NCBI Taxonomy" id="61474"/>
    <lineage>
        <taxon>Eukaryota</taxon>
        <taxon>Metazoa</taxon>
        <taxon>Ecdysozoa</taxon>
        <taxon>Arthropoda</taxon>
        <taxon>Hexapoda</taxon>
        <taxon>Insecta</taxon>
        <taxon>Pterygota</taxon>
        <taxon>Neoptera</taxon>
        <taxon>Polyneoptera</taxon>
        <taxon>Phasmatodea</taxon>
        <taxon>Timematodea</taxon>
        <taxon>Timematoidea</taxon>
        <taxon>Timematidae</taxon>
        <taxon>Timema</taxon>
    </lineage>
</organism>
<reference evidence="3" key="1">
    <citation type="submission" date="2020-11" db="EMBL/GenBank/DDBJ databases">
        <authorList>
            <person name="Tran Van P."/>
        </authorList>
    </citation>
    <scope>NUCLEOTIDE SEQUENCE</scope>
</reference>
<keyword evidence="2" id="KW-0472">Membrane</keyword>
<keyword evidence="2" id="KW-1133">Transmembrane helix</keyword>
<accession>A0A7R9J2Q3</accession>
<evidence type="ECO:0000313" key="3">
    <source>
        <dbReference type="EMBL" id="CAD7571560.1"/>
    </source>
</evidence>
<evidence type="ECO:0000256" key="2">
    <source>
        <dbReference type="SAM" id="Phobius"/>
    </source>
</evidence>
<feature type="region of interest" description="Disordered" evidence="1">
    <location>
        <begin position="70"/>
        <end position="99"/>
    </location>
</feature>
<evidence type="ECO:0000256" key="1">
    <source>
        <dbReference type="SAM" id="MobiDB-lite"/>
    </source>
</evidence>